<organism evidence="1 2">
    <name type="scientific">Daphnia pulex</name>
    <name type="common">Water flea</name>
    <dbReference type="NCBI Taxonomy" id="6669"/>
    <lineage>
        <taxon>Eukaryota</taxon>
        <taxon>Metazoa</taxon>
        <taxon>Ecdysozoa</taxon>
        <taxon>Arthropoda</taxon>
        <taxon>Crustacea</taxon>
        <taxon>Branchiopoda</taxon>
        <taxon>Diplostraca</taxon>
        <taxon>Cladocera</taxon>
        <taxon>Anomopoda</taxon>
        <taxon>Daphniidae</taxon>
        <taxon>Daphnia</taxon>
    </lineage>
</organism>
<dbReference type="KEGG" id="dpx:DAPPUDRAFT_232943"/>
<name>E9FSS2_DAPPU</name>
<evidence type="ECO:0000313" key="1">
    <source>
        <dbReference type="EMBL" id="EFX89247.1"/>
    </source>
</evidence>
<dbReference type="InParanoid" id="E9FSS2"/>
<protein>
    <submittedName>
        <fullName evidence="1">Uncharacterized protein</fullName>
    </submittedName>
</protein>
<dbReference type="Proteomes" id="UP000000305">
    <property type="component" value="Unassembled WGS sequence"/>
</dbReference>
<dbReference type="HOGENOM" id="CLU_2815020_0_0_1"/>
<proteinExistence type="predicted"/>
<evidence type="ECO:0000313" key="2">
    <source>
        <dbReference type="Proteomes" id="UP000000305"/>
    </source>
</evidence>
<dbReference type="AlphaFoldDB" id="E9FSS2"/>
<dbReference type="EMBL" id="GL732524">
    <property type="protein sequence ID" value="EFX89247.1"/>
    <property type="molecule type" value="Genomic_DNA"/>
</dbReference>
<keyword evidence="2" id="KW-1185">Reference proteome</keyword>
<reference evidence="1 2" key="1">
    <citation type="journal article" date="2011" name="Science">
        <title>The ecoresponsive genome of Daphnia pulex.</title>
        <authorList>
            <person name="Colbourne J.K."/>
            <person name="Pfrender M.E."/>
            <person name="Gilbert D."/>
            <person name="Thomas W.K."/>
            <person name="Tucker A."/>
            <person name="Oakley T.H."/>
            <person name="Tokishita S."/>
            <person name="Aerts A."/>
            <person name="Arnold G.J."/>
            <person name="Basu M.K."/>
            <person name="Bauer D.J."/>
            <person name="Caceres C.E."/>
            <person name="Carmel L."/>
            <person name="Casola C."/>
            <person name="Choi J.H."/>
            <person name="Detter J.C."/>
            <person name="Dong Q."/>
            <person name="Dusheyko S."/>
            <person name="Eads B.D."/>
            <person name="Frohlich T."/>
            <person name="Geiler-Samerotte K.A."/>
            <person name="Gerlach D."/>
            <person name="Hatcher P."/>
            <person name="Jogdeo S."/>
            <person name="Krijgsveld J."/>
            <person name="Kriventseva E.V."/>
            <person name="Kultz D."/>
            <person name="Laforsch C."/>
            <person name="Lindquist E."/>
            <person name="Lopez J."/>
            <person name="Manak J.R."/>
            <person name="Muller J."/>
            <person name="Pangilinan J."/>
            <person name="Patwardhan R.P."/>
            <person name="Pitluck S."/>
            <person name="Pritham E.J."/>
            <person name="Rechtsteiner A."/>
            <person name="Rho M."/>
            <person name="Rogozin I.B."/>
            <person name="Sakarya O."/>
            <person name="Salamov A."/>
            <person name="Schaack S."/>
            <person name="Shapiro H."/>
            <person name="Shiga Y."/>
            <person name="Skalitzky C."/>
            <person name="Smith Z."/>
            <person name="Souvorov A."/>
            <person name="Sung W."/>
            <person name="Tang Z."/>
            <person name="Tsuchiya D."/>
            <person name="Tu H."/>
            <person name="Vos H."/>
            <person name="Wang M."/>
            <person name="Wolf Y.I."/>
            <person name="Yamagata H."/>
            <person name="Yamada T."/>
            <person name="Ye Y."/>
            <person name="Shaw J.R."/>
            <person name="Andrews J."/>
            <person name="Crease T.J."/>
            <person name="Tang H."/>
            <person name="Lucas S.M."/>
            <person name="Robertson H.M."/>
            <person name="Bork P."/>
            <person name="Koonin E.V."/>
            <person name="Zdobnov E.M."/>
            <person name="Grigoriev I.V."/>
            <person name="Lynch M."/>
            <person name="Boore J.L."/>
        </authorList>
    </citation>
    <scope>NUCLEOTIDE SEQUENCE [LARGE SCALE GENOMIC DNA]</scope>
</reference>
<gene>
    <name evidence="1" type="ORF">DAPPUDRAFT_232943</name>
</gene>
<sequence length="67" mass="7506">MNLSYLEAWEIQPGIHIQVLHPSTEKLNSPGGIGKTESSLIEPHTRMGVHEDIQEWGIEEILNSVDT</sequence>
<accession>E9FSS2</accession>